<dbReference type="InterPro" id="IPR050266">
    <property type="entry name" value="AB_hydrolase_sf"/>
</dbReference>
<organism evidence="3 4">
    <name type="scientific">Candidatus Zambryskibacteria bacterium RIFCSPHIGHO2_01_FULL_49_18</name>
    <dbReference type="NCBI Taxonomy" id="1802740"/>
    <lineage>
        <taxon>Bacteria</taxon>
        <taxon>Candidatus Zambryskiibacteriota</taxon>
    </lineage>
</organism>
<feature type="domain" description="AB hydrolase-1" evidence="2">
    <location>
        <begin position="6"/>
        <end position="230"/>
    </location>
</feature>
<sequence>MNKPKILLIHGWDHANYTSSGCKNAWSKRSKFVKALSELFSVVAINLPGFCGEPDPQQPWNLDDYVSYIDKVMVREKPDAILGYSFGGAIVLRWKKTNMDKKVQTFLVSPAIIRRYEKADLSLLQKILKRMLPEKLVSLLRDIYLTQVVKNPFYSKATGVMRTTYRNIVAVDLRDDLLGLQVPVTLIYGEKDTATPPEFVREVVGNARARHELFVISSGSHDIANSHTTELVNIIAEAMGKEDGNDSRSEDTSRDTA</sequence>
<dbReference type="Proteomes" id="UP000178612">
    <property type="component" value="Unassembled WGS sequence"/>
</dbReference>
<dbReference type="SUPFAM" id="SSF53474">
    <property type="entry name" value="alpha/beta-Hydrolases"/>
    <property type="match status" value="1"/>
</dbReference>
<dbReference type="EMBL" id="MHVJ01000011">
    <property type="protein sequence ID" value="OHA91631.1"/>
    <property type="molecule type" value="Genomic_DNA"/>
</dbReference>
<proteinExistence type="predicted"/>
<accession>A0A1G2T4V9</accession>
<dbReference type="Pfam" id="PF12697">
    <property type="entry name" value="Abhydrolase_6"/>
    <property type="match status" value="1"/>
</dbReference>
<feature type="compositionally biased region" description="Basic and acidic residues" evidence="1">
    <location>
        <begin position="239"/>
        <end position="257"/>
    </location>
</feature>
<reference evidence="3 4" key="1">
    <citation type="journal article" date="2016" name="Nat. Commun.">
        <title>Thousands of microbial genomes shed light on interconnected biogeochemical processes in an aquifer system.</title>
        <authorList>
            <person name="Anantharaman K."/>
            <person name="Brown C.T."/>
            <person name="Hug L.A."/>
            <person name="Sharon I."/>
            <person name="Castelle C.J."/>
            <person name="Probst A.J."/>
            <person name="Thomas B.C."/>
            <person name="Singh A."/>
            <person name="Wilkins M.J."/>
            <person name="Karaoz U."/>
            <person name="Brodie E.L."/>
            <person name="Williams K.H."/>
            <person name="Hubbard S.S."/>
            <person name="Banfield J.F."/>
        </authorList>
    </citation>
    <scope>NUCLEOTIDE SEQUENCE [LARGE SCALE GENOMIC DNA]</scope>
</reference>
<protein>
    <recommendedName>
        <fullName evidence="2">AB hydrolase-1 domain-containing protein</fullName>
    </recommendedName>
</protein>
<name>A0A1G2T4V9_9BACT</name>
<comment type="caution">
    <text evidence="3">The sequence shown here is derived from an EMBL/GenBank/DDBJ whole genome shotgun (WGS) entry which is preliminary data.</text>
</comment>
<gene>
    <name evidence="3" type="ORF">A2758_00805</name>
</gene>
<dbReference type="AlphaFoldDB" id="A0A1G2T4V9"/>
<dbReference type="InterPro" id="IPR000073">
    <property type="entry name" value="AB_hydrolase_1"/>
</dbReference>
<evidence type="ECO:0000256" key="1">
    <source>
        <dbReference type="SAM" id="MobiDB-lite"/>
    </source>
</evidence>
<feature type="region of interest" description="Disordered" evidence="1">
    <location>
        <begin position="238"/>
        <end position="257"/>
    </location>
</feature>
<dbReference type="InterPro" id="IPR029058">
    <property type="entry name" value="AB_hydrolase_fold"/>
</dbReference>
<evidence type="ECO:0000313" key="3">
    <source>
        <dbReference type="EMBL" id="OHA91631.1"/>
    </source>
</evidence>
<dbReference type="PANTHER" id="PTHR43798:SF33">
    <property type="entry name" value="HYDROLASE, PUTATIVE (AFU_ORTHOLOGUE AFUA_2G14860)-RELATED"/>
    <property type="match status" value="1"/>
</dbReference>
<dbReference type="Gene3D" id="3.40.50.1820">
    <property type="entry name" value="alpha/beta hydrolase"/>
    <property type="match status" value="1"/>
</dbReference>
<dbReference type="PANTHER" id="PTHR43798">
    <property type="entry name" value="MONOACYLGLYCEROL LIPASE"/>
    <property type="match status" value="1"/>
</dbReference>
<evidence type="ECO:0000259" key="2">
    <source>
        <dbReference type="Pfam" id="PF12697"/>
    </source>
</evidence>
<evidence type="ECO:0000313" key="4">
    <source>
        <dbReference type="Proteomes" id="UP000178612"/>
    </source>
</evidence>
<dbReference type="GO" id="GO:0016020">
    <property type="term" value="C:membrane"/>
    <property type="evidence" value="ECO:0007669"/>
    <property type="project" value="TreeGrafter"/>
</dbReference>